<keyword evidence="1" id="KW-0479">Metal-binding</keyword>
<dbReference type="PROSITE" id="PS50089">
    <property type="entry name" value="ZF_RING_2"/>
    <property type="match status" value="1"/>
</dbReference>
<keyword evidence="3" id="KW-0862">Zinc</keyword>
<keyword evidence="7" id="KW-1185">Reference proteome</keyword>
<dbReference type="InterPro" id="IPR013083">
    <property type="entry name" value="Znf_RING/FYVE/PHD"/>
</dbReference>
<dbReference type="AlphaFoldDB" id="A0A8J5IN77"/>
<evidence type="ECO:0000256" key="1">
    <source>
        <dbReference type="ARBA" id="ARBA00022723"/>
    </source>
</evidence>
<dbReference type="EMBL" id="JACMSC010000001">
    <property type="protein sequence ID" value="KAG6538129.1"/>
    <property type="molecule type" value="Genomic_DNA"/>
</dbReference>
<dbReference type="SMART" id="SM00184">
    <property type="entry name" value="RING"/>
    <property type="match status" value="1"/>
</dbReference>
<proteinExistence type="predicted"/>
<dbReference type="InterPro" id="IPR001841">
    <property type="entry name" value="Znf_RING"/>
</dbReference>
<dbReference type="PANTHER" id="PTHR15710:SF77">
    <property type="entry name" value="RING-H2 FINGER PROTEIN ATL21B"/>
    <property type="match status" value="1"/>
</dbReference>
<dbReference type="InterPro" id="IPR011016">
    <property type="entry name" value="Znf_RING-CH"/>
</dbReference>
<evidence type="ECO:0000256" key="4">
    <source>
        <dbReference type="PROSITE-ProRule" id="PRU00175"/>
    </source>
</evidence>
<organism evidence="6 7">
    <name type="scientific">Zingiber officinale</name>
    <name type="common">Ginger</name>
    <name type="synonym">Amomum zingiber</name>
    <dbReference type="NCBI Taxonomy" id="94328"/>
    <lineage>
        <taxon>Eukaryota</taxon>
        <taxon>Viridiplantae</taxon>
        <taxon>Streptophyta</taxon>
        <taxon>Embryophyta</taxon>
        <taxon>Tracheophyta</taxon>
        <taxon>Spermatophyta</taxon>
        <taxon>Magnoliopsida</taxon>
        <taxon>Liliopsida</taxon>
        <taxon>Zingiberales</taxon>
        <taxon>Zingiberaceae</taxon>
        <taxon>Zingiber</taxon>
    </lineage>
</organism>
<dbReference type="SUPFAM" id="SSF57850">
    <property type="entry name" value="RING/U-box"/>
    <property type="match status" value="1"/>
</dbReference>
<dbReference type="PANTHER" id="PTHR15710">
    <property type="entry name" value="E3 UBIQUITIN-PROTEIN LIGASE PRAJA"/>
    <property type="match status" value="1"/>
</dbReference>
<evidence type="ECO:0000256" key="2">
    <source>
        <dbReference type="ARBA" id="ARBA00022771"/>
    </source>
</evidence>
<dbReference type="SMART" id="SM00744">
    <property type="entry name" value="RINGv"/>
    <property type="match status" value="1"/>
</dbReference>
<reference evidence="6 7" key="1">
    <citation type="submission" date="2020-08" db="EMBL/GenBank/DDBJ databases">
        <title>Plant Genome Project.</title>
        <authorList>
            <person name="Zhang R.-G."/>
        </authorList>
    </citation>
    <scope>NUCLEOTIDE SEQUENCE [LARGE SCALE GENOMIC DNA]</scope>
    <source>
        <tissue evidence="6">Rhizome</tissue>
    </source>
</reference>
<comment type="caution">
    <text evidence="6">The sequence shown here is derived from an EMBL/GenBank/DDBJ whole genome shotgun (WGS) entry which is preliminary data.</text>
</comment>
<evidence type="ECO:0000313" key="6">
    <source>
        <dbReference type="EMBL" id="KAG6538129.1"/>
    </source>
</evidence>
<dbReference type="GO" id="GO:0061630">
    <property type="term" value="F:ubiquitin protein ligase activity"/>
    <property type="evidence" value="ECO:0007669"/>
    <property type="project" value="TreeGrafter"/>
</dbReference>
<dbReference type="Gene3D" id="3.30.40.10">
    <property type="entry name" value="Zinc/RING finger domain, C3HC4 (zinc finger)"/>
    <property type="match status" value="1"/>
</dbReference>
<evidence type="ECO:0000313" key="7">
    <source>
        <dbReference type="Proteomes" id="UP000734854"/>
    </source>
</evidence>
<sequence>MKDLEGKTGEVSKPMYDDYEVDKVVFIVLTSFLAVKSFLVDTGARTLSDKPPIDGEVVGIDGCNELEHAYAFVYIKTDNDSKKIVLLQSTPGGSTQTPLVSSREIPGWAADTADVTLHINARVVTGLLQPDQDIEPQFISHFCRQTLSSSSDHVIAECAHFTIPQPYCHIRHRPTWEEQTEQMFFHVAANHVSPTDLDLLAQAFRRYTYTVFDRFPITELVSMEFFSIIEITVTPSATTGRRHYLIPREANEYFFGGDQDINFIQFNKGPRPASTTAVVGLQMVTTKAVDSSCSICLDDFEVMTQALAMPCGHSFHEGCLKEWLRRRNSCPLCRFSLPTAE</sequence>
<name>A0A8J5IN77_ZINOF</name>
<evidence type="ECO:0000259" key="5">
    <source>
        <dbReference type="PROSITE" id="PS50089"/>
    </source>
</evidence>
<keyword evidence="2 4" id="KW-0863">Zinc-finger</keyword>
<gene>
    <name evidence="6" type="ORF">ZIOFF_003240</name>
</gene>
<protein>
    <recommendedName>
        <fullName evidence="5">RING-type domain-containing protein</fullName>
    </recommendedName>
</protein>
<dbReference type="GO" id="GO:0008270">
    <property type="term" value="F:zinc ion binding"/>
    <property type="evidence" value="ECO:0007669"/>
    <property type="project" value="UniProtKB-KW"/>
</dbReference>
<dbReference type="GO" id="GO:0005737">
    <property type="term" value="C:cytoplasm"/>
    <property type="evidence" value="ECO:0007669"/>
    <property type="project" value="TreeGrafter"/>
</dbReference>
<accession>A0A8J5IN77</accession>
<dbReference type="Proteomes" id="UP000734854">
    <property type="component" value="Unassembled WGS sequence"/>
</dbReference>
<feature type="domain" description="RING-type" evidence="5">
    <location>
        <begin position="293"/>
        <end position="334"/>
    </location>
</feature>
<dbReference type="GO" id="GO:0016567">
    <property type="term" value="P:protein ubiquitination"/>
    <property type="evidence" value="ECO:0007669"/>
    <property type="project" value="TreeGrafter"/>
</dbReference>
<dbReference type="Pfam" id="PF13639">
    <property type="entry name" value="zf-RING_2"/>
    <property type="match status" value="1"/>
</dbReference>
<evidence type="ECO:0000256" key="3">
    <source>
        <dbReference type="ARBA" id="ARBA00022833"/>
    </source>
</evidence>